<feature type="signal peptide" evidence="2">
    <location>
        <begin position="1"/>
        <end position="22"/>
    </location>
</feature>
<organism evidence="3 4">
    <name type="scientific">Pythium oligandrum</name>
    <name type="common">Mycoparasitic fungus</name>
    <dbReference type="NCBI Taxonomy" id="41045"/>
    <lineage>
        <taxon>Eukaryota</taxon>
        <taxon>Sar</taxon>
        <taxon>Stramenopiles</taxon>
        <taxon>Oomycota</taxon>
        <taxon>Peronosporomycetes</taxon>
        <taxon>Pythiales</taxon>
        <taxon>Pythiaceae</taxon>
        <taxon>Pythium</taxon>
    </lineage>
</organism>
<evidence type="ECO:0008006" key="5">
    <source>
        <dbReference type="Google" id="ProtNLM"/>
    </source>
</evidence>
<feature type="region of interest" description="Disordered" evidence="1">
    <location>
        <begin position="104"/>
        <end position="178"/>
    </location>
</feature>
<dbReference type="AlphaFoldDB" id="A0A8K1FS18"/>
<sequence length="250" mass="25970">MWVSQIAQVVLSLAILISPMHATLCARDDESEFNDVVQSNDIKEKCGNAASNIFQSSSTSTALVCTKPGCVEAIASIIDKVPDCNLGTMTLETNLRAIVRMCEDERDDGSSAPGTVGPAGGPPGSSGSPTSSTRDPTAECTEEQKAQAKKLSESAELRKACGDDTTKPPSAADSPMCSRPECMAYANDTYMNELPDCTVLGSSGKTAMKLAIAVCEVSPESVPEPSEARIVSMSTTVALGATLIAGQLIA</sequence>
<proteinExistence type="predicted"/>
<dbReference type="EMBL" id="SPLM01000003">
    <property type="protein sequence ID" value="TMW68128.1"/>
    <property type="molecule type" value="Genomic_DNA"/>
</dbReference>
<evidence type="ECO:0000256" key="1">
    <source>
        <dbReference type="SAM" id="MobiDB-lite"/>
    </source>
</evidence>
<keyword evidence="4" id="KW-1185">Reference proteome</keyword>
<feature type="compositionally biased region" description="Basic and acidic residues" evidence="1">
    <location>
        <begin position="142"/>
        <end position="166"/>
    </location>
</feature>
<dbReference type="InterPro" id="IPR002200">
    <property type="entry name" value="Elicitin"/>
</dbReference>
<evidence type="ECO:0000313" key="3">
    <source>
        <dbReference type="EMBL" id="TMW68128.1"/>
    </source>
</evidence>
<evidence type="ECO:0000313" key="4">
    <source>
        <dbReference type="Proteomes" id="UP000794436"/>
    </source>
</evidence>
<comment type="caution">
    <text evidence="3">The sequence shown here is derived from an EMBL/GenBank/DDBJ whole genome shotgun (WGS) entry which is preliminary data.</text>
</comment>
<dbReference type="SMART" id="SM01187">
    <property type="entry name" value="Elicitin"/>
    <property type="match status" value="2"/>
</dbReference>
<feature type="chain" id="PRO_5035424558" description="Elicitin-like protein" evidence="2">
    <location>
        <begin position="23"/>
        <end position="250"/>
    </location>
</feature>
<evidence type="ECO:0000256" key="2">
    <source>
        <dbReference type="SAM" id="SignalP"/>
    </source>
</evidence>
<accession>A0A8K1FS18</accession>
<dbReference type="GO" id="GO:0005576">
    <property type="term" value="C:extracellular region"/>
    <property type="evidence" value="ECO:0007669"/>
    <property type="project" value="InterPro"/>
</dbReference>
<gene>
    <name evidence="3" type="ORF">Poli38472_007800</name>
</gene>
<protein>
    <recommendedName>
        <fullName evidence="5">Elicitin-like protein</fullName>
    </recommendedName>
</protein>
<keyword evidence="2" id="KW-0732">Signal</keyword>
<reference evidence="3" key="1">
    <citation type="submission" date="2019-03" db="EMBL/GenBank/DDBJ databases">
        <title>Long read genome sequence of the mycoparasitic Pythium oligandrum ATCC 38472 isolated from sugarbeet rhizosphere.</title>
        <authorList>
            <person name="Gaulin E."/>
        </authorList>
    </citation>
    <scope>NUCLEOTIDE SEQUENCE</scope>
    <source>
        <strain evidence="3">ATCC 38472_TT</strain>
    </source>
</reference>
<name>A0A8K1FS18_PYTOL</name>
<dbReference type="Proteomes" id="UP000794436">
    <property type="component" value="Unassembled WGS sequence"/>
</dbReference>